<sequence>MKPLFFAILVLVSTNVLAEGQVASLVNFESTAIRPDTENGNSNVTSILNTAMEYTTPSNVSFYGGFSFILGEDFESAVTAGSRFYSSTPAFQVFPGLPMWSFIGGGISFFDKAVYYPEAGFRIATSDTSRLDVYIKILNSSSDVYNEHFMIGAGLTF</sequence>
<evidence type="ECO:0000313" key="2">
    <source>
        <dbReference type="EMBL" id="MBD5772599.1"/>
    </source>
</evidence>
<dbReference type="EMBL" id="JACYFC010000007">
    <property type="protein sequence ID" value="MBD5772599.1"/>
    <property type="molecule type" value="Genomic_DNA"/>
</dbReference>
<proteinExistence type="predicted"/>
<feature type="chain" id="PRO_5045164938" description="Outer membrane protein beta-barrel domain-containing protein" evidence="1">
    <location>
        <begin position="19"/>
        <end position="157"/>
    </location>
</feature>
<evidence type="ECO:0008006" key="4">
    <source>
        <dbReference type="Google" id="ProtNLM"/>
    </source>
</evidence>
<evidence type="ECO:0000256" key="1">
    <source>
        <dbReference type="SAM" id="SignalP"/>
    </source>
</evidence>
<keyword evidence="3" id="KW-1185">Reference proteome</keyword>
<comment type="caution">
    <text evidence="2">The sequence shown here is derived from an EMBL/GenBank/DDBJ whole genome shotgun (WGS) entry which is preliminary data.</text>
</comment>
<gene>
    <name evidence="2" type="ORF">IF202_16310</name>
</gene>
<protein>
    <recommendedName>
        <fullName evidence="4">Outer membrane protein beta-barrel domain-containing protein</fullName>
    </recommendedName>
</protein>
<dbReference type="Proteomes" id="UP000604161">
    <property type="component" value="Unassembled WGS sequence"/>
</dbReference>
<dbReference type="RefSeq" id="WP_191595987.1">
    <property type="nucleotide sequence ID" value="NZ_JACYFC010000007.1"/>
</dbReference>
<keyword evidence="1" id="KW-0732">Signal</keyword>
<accession>A0ABR8P448</accession>
<feature type="signal peptide" evidence="1">
    <location>
        <begin position="1"/>
        <end position="18"/>
    </location>
</feature>
<name>A0ABR8P448_9GAMM</name>
<organism evidence="2 3">
    <name type="scientific">Marinomonas colpomeniae</name>
    <dbReference type="NCBI Taxonomy" id="2774408"/>
    <lineage>
        <taxon>Bacteria</taxon>
        <taxon>Pseudomonadati</taxon>
        <taxon>Pseudomonadota</taxon>
        <taxon>Gammaproteobacteria</taxon>
        <taxon>Oceanospirillales</taxon>
        <taxon>Oceanospirillaceae</taxon>
        <taxon>Marinomonas</taxon>
    </lineage>
</organism>
<reference evidence="2 3" key="1">
    <citation type="submission" date="2020-09" db="EMBL/GenBank/DDBJ databases">
        <title>Marinomonas sp. nov., isolated from the cysticercosis algae of Qingdao, China.</title>
        <authorList>
            <person name="Sun X."/>
        </authorList>
    </citation>
    <scope>NUCLEOTIDE SEQUENCE [LARGE SCALE GENOMIC DNA]</scope>
    <source>
        <strain evidence="2 3">SM2066</strain>
    </source>
</reference>
<evidence type="ECO:0000313" key="3">
    <source>
        <dbReference type="Proteomes" id="UP000604161"/>
    </source>
</evidence>